<evidence type="ECO:0000256" key="9">
    <source>
        <dbReference type="HAMAP-Rule" id="MF_00542"/>
    </source>
</evidence>
<dbReference type="InterPro" id="IPR011245">
    <property type="entry name" value="Butyrate_kin"/>
</dbReference>
<comment type="similarity">
    <text evidence="2 9 10">Belongs to the acetokinase family.</text>
</comment>
<dbReference type="GO" id="GO:0006083">
    <property type="term" value="P:acetate metabolic process"/>
    <property type="evidence" value="ECO:0007669"/>
    <property type="project" value="TreeGrafter"/>
</dbReference>
<dbReference type="InterPro" id="IPR023865">
    <property type="entry name" value="Aliphatic_acid_kinase_CS"/>
</dbReference>
<dbReference type="CDD" id="cd24011">
    <property type="entry name" value="ASKHA_NBD_BK"/>
    <property type="match status" value="1"/>
</dbReference>
<dbReference type="NCBIfam" id="TIGR02707">
    <property type="entry name" value="butyr_kinase"/>
    <property type="match status" value="1"/>
</dbReference>
<accession>A0A135L0T8</accession>
<keyword evidence="5 9" id="KW-0547">Nucleotide-binding</keyword>
<evidence type="ECO:0000313" key="12">
    <source>
        <dbReference type="Proteomes" id="UP000070352"/>
    </source>
</evidence>
<dbReference type="EMBL" id="LSKU01000002">
    <property type="protein sequence ID" value="KXG42594.1"/>
    <property type="molecule type" value="Genomic_DNA"/>
</dbReference>
<dbReference type="Gene3D" id="3.30.420.40">
    <property type="match status" value="2"/>
</dbReference>
<dbReference type="GO" id="GO:0047761">
    <property type="term" value="F:butyrate kinase activity"/>
    <property type="evidence" value="ECO:0007669"/>
    <property type="project" value="UniProtKB-UniRule"/>
</dbReference>
<dbReference type="NCBIfam" id="NF002834">
    <property type="entry name" value="PRK03011.1-5"/>
    <property type="match status" value="1"/>
</dbReference>
<dbReference type="RefSeq" id="WP_068727880.1">
    <property type="nucleotide sequence ID" value="NZ_LSKU01000002.1"/>
</dbReference>
<comment type="catalytic activity">
    <reaction evidence="8 9">
        <text>butanoate + ATP = butanoyl phosphate + ADP</text>
        <dbReference type="Rhea" id="RHEA:13585"/>
        <dbReference type="ChEBI" id="CHEBI:17968"/>
        <dbReference type="ChEBI" id="CHEBI:30616"/>
        <dbReference type="ChEBI" id="CHEBI:58079"/>
        <dbReference type="ChEBI" id="CHEBI:456216"/>
        <dbReference type="EC" id="2.7.2.7"/>
    </reaction>
</comment>
<name>A0A135L0T8_9BACI</name>
<evidence type="ECO:0000256" key="5">
    <source>
        <dbReference type="ARBA" id="ARBA00022741"/>
    </source>
</evidence>
<keyword evidence="12" id="KW-1185">Reference proteome</keyword>
<dbReference type="PRINTS" id="PR00471">
    <property type="entry name" value="ACETATEKNASE"/>
</dbReference>
<keyword evidence="4 9" id="KW-0808">Transferase</keyword>
<dbReference type="GO" id="GO:0005524">
    <property type="term" value="F:ATP binding"/>
    <property type="evidence" value="ECO:0007669"/>
    <property type="project" value="UniProtKB-KW"/>
</dbReference>
<dbReference type="Pfam" id="PF00871">
    <property type="entry name" value="Acetate_kinase"/>
    <property type="match status" value="1"/>
</dbReference>
<dbReference type="GO" id="GO:0008776">
    <property type="term" value="F:acetate kinase activity"/>
    <property type="evidence" value="ECO:0007669"/>
    <property type="project" value="TreeGrafter"/>
</dbReference>
<evidence type="ECO:0000256" key="10">
    <source>
        <dbReference type="RuleBase" id="RU003835"/>
    </source>
</evidence>
<protein>
    <recommendedName>
        <fullName evidence="9">Probable butyrate kinase</fullName>
        <shortName evidence="9">BK</shortName>
        <ecNumber evidence="9">2.7.2.7</ecNumber>
    </recommendedName>
    <alternativeName>
        <fullName evidence="9">Branched-chain carboxylic acid kinase</fullName>
    </alternativeName>
</protein>
<comment type="subcellular location">
    <subcellularLocation>
        <location evidence="1 9">Cytoplasm</location>
    </subcellularLocation>
</comment>
<dbReference type="AlphaFoldDB" id="A0A135L0T8"/>
<dbReference type="PROSITE" id="PS01076">
    <property type="entry name" value="ACETATE_KINASE_2"/>
    <property type="match status" value="1"/>
</dbReference>
<dbReference type="Proteomes" id="UP000070352">
    <property type="component" value="Unassembled WGS sequence"/>
</dbReference>
<dbReference type="PANTHER" id="PTHR21060:SF3">
    <property type="entry name" value="BUTYRATE KINASE 2-RELATED"/>
    <property type="match status" value="1"/>
</dbReference>
<evidence type="ECO:0000256" key="8">
    <source>
        <dbReference type="ARBA" id="ARBA00048596"/>
    </source>
</evidence>
<dbReference type="InterPro" id="IPR043129">
    <property type="entry name" value="ATPase_NBD"/>
</dbReference>
<keyword evidence="6 9" id="KW-0418">Kinase</keyword>
<evidence type="ECO:0000256" key="3">
    <source>
        <dbReference type="ARBA" id="ARBA00022490"/>
    </source>
</evidence>
<evidence type="ECO:0000256" key="6">
    <source>
        <dbReference type="ARBA" id="ARBA00022777"/>
    </source>
</evidence>
<dbReference type="SUPFAM" id="SSF53067">
    <property type="entry name" value="Actin-like ATPase domain"/>
    <property type="match status" value="2"/>
</dbReference>
<evidence type="ECO:0000256" key="2">
    <source>
        <dbReference type="ARBA" id="ARBA00008748"/>
    </source>
</evidence>
<comment type="caution">
    <text evidence="11">The sequence shown here is derived from an EMBL/GenBank/DDBJ whole genome shotgun (WGS) entry which is preliminary data.</text>
</comment>
<evidence type="ECO:0000256" key="1">
    <source>
        <dbReference type="ARBA" id="ARBA00004496"/>
    </source>
</evidence>
<dbReference type="GO" id="GO:0005737">
    <property type="term" value="C:cytoplasm"/>
    <property type="evidence" value="ECO:0007669"/>
    <property type="project" value="UniProtKB-SubCell"/>
</dbReference>
<sequence>MPKEYKILAINPGSTSTKFALYQGEKLLYKDTVRHTDQELLSYSNIASQLEYRLIILLESLKKHQISMDLLDAVVGRGGFLKPLASGTYLVNEIMLQDLLGSKYGEHASNLGALMAYHIAHPLGIPSFIVDPIVVDEMESVARLSGIPEIERKSHVHALNIKAVSRKVANQLGKPYDAFNFVIVHLGGGISVVAERQGKLIDVNNANNEGPYSPERAGGLPSYQLVKLCYSGTFTEREMLSRLTKEGGFYSYLGTKNAIEVEERMNNGDQQAKAILDGMIYQVAKEIGGMAAVLNGEVDGIILTGGLAFSDYIVEQISKKIRFIAPIYIIPGEEELESLAFGALRILSGEEEAKVYN</sequence>
<reference evidence="11 12" key="1">
    <citation type="submission" date="2016-02" db="EMBL/GenBank/DDBJ databases">
        <title>Draft Genome for Tepidibacillus decaturensis nov. sp. Strain Z9, an Anaerobic, Moderately Thermophilic and Heterotrophic Bacterium from Deep Subsurface of the Illinois Basin, USA.</title>
        <authorList>
            <person name="Dong Y."/>
            <person name="Chang J.Y."/>
            <person name="Sanford R."/>
            <person name="Fouke B.W."/>
        </authorList>
    </citation>
    <scope>NUCLEOTIDE SEQUENCE [LARGE SCALE GENOMIC DNA]</scope>
    <source>
        <strain evidence="11 12">Z9</strain>
    </source>
</reference>
<dbReference type="STRING" id="1413211.U473_14100"/>
<dbReference type="PROSITE" id="PS01075">
    <property type="entry name" value="ACETATE_KINASE_1"/>
    <property type="match status" value="1"/>
</dbReference>
<dbReference type="EC" id="2.7.2.7" evidence="9"/>
<keyword evidence="7 9" id="KW-0067">ATP-binding</keyword>
<dbReference type="OrthoDB" id="9771859at2"/>
<dbReference type="HAMAP" id="MF_00542">
    <property type="entry name" value="Butyrate_kinase"/>
    <property type="match status" value="1"/>
</dbReference>
<organism evidence="11 12">
    <name type="scientific">Tepidibacillus decaturensis</name>
    <dbReference type="NCBI Taxonomy" id="1413211"/>
    <lineage>
        <taxon>Bacteria</taxon>
        <taxon>Bacillati</taxon>
        <taxon>Bacillota</taxon>
        <taxon>Bacilli</taxon>
        <taxon>Bacillales</taxon>
        <taxon>Bacillaceae</taxon>
        <taxon>Tepidibacillus</taxon>
    </lineage>
</organism>
<proteinExistence type="inferred from homology"/>
<keyword evidence="3 9" id="KW-0963">Cytoplasm</keyword>
<evidence type="ECO:0000256" key="4">
    <source>
        <dbReference type="ARBA" id="ARBA00022679"/>
    </source>
</evidence>
<gene>
    <name evidence="9" type="primary">buk</name>
    <name evidence="11" type="ORF">U473_14100</name>
</gene>
<dbReference type="PANTHER" id="PTHR21060">
    <property type="entry name" value="ACETATE KINASE"/>
    <property type="match status" value="1"/>
</dbReference>
<dbReference type="PIRSF" id="PIRSF036458">
    <property type="entry name" value="Butyrate_kin"/>
    <property type="match status" value="1"/>
</dbReference>
<dbReference type="InterPro" id="IPR000890">
    <property type="entry name" value="Aliphatic_acid_kin_short-chain"/>
</dbReference>
<evidence type="ECO:0000256" key="7">
    <source>
        <dbReference type="ARBA" id="ARBA00022840"/>
    </source>
</evidence>
<evidence type="ECO:0000313" key="11">
    <source>
        <dbReference type="EMBL" id="KXG42594.1"/>
    </source>
</evidence>